<keyword evidence="2" id="KW-0732">Signal</keyword>
<dbReference type="PANTHER" id="PTHR34239:SF2">
    <property type="entry name" value="TRANSPOSABLE ELEMENT P TRANSPOSASE_THAP9 CONSERVED DOMAIN-CONTAINING PROTEIN"/>
    <property type="match status" value="1"/>
</dbReference>
<feature type="chain" id="PRO_5005572920" evidence="2">
    <location>
        <begin position="19"/>
        <end position="884"/>
    </location>
</feature>
<evidence type="ECO:0000313" key="3">
    <source>
        <dbReference type="EMBL" id="KOB67357.1"/>
    </source>
</evidence>
<dbReference type="PANTHER" id="PTHR34239">
    <property type="entry name" value="APPLE DOMAIN-CONTAINING PROTEIN"/>
    <property type="match status" value="1"/>
</dbReference>
<organism evidence="3 4">
    <name type="scientific">Operophtera brumata</name>
    <name type="common">Winter moth</name>
    <name type="synonym">Phalaena brumata</name>
    <dbReference type="NCBI Taxonomy" id="104452"/>
    <lineage>
        <taxon>Eukaryota</taxon>
        <taxon>Metazoa</taxon>
        <taxon>Ecdysozoa</taxon>
        <taxon>Arthropoda</taxon>
        <taxon>Hexapoda</taxon>
        <taxon>Insecta</taxon>
        <taxon>Pterygota</taxon>
        <taxon>Neoptera</taxon>
        <taxon>Endopterygota</taxon>
        <taxon>Lepidoptera</taxon>
        <taxon>Glossata</taxon>
        <taxon>Ditrysia</taxon>
        <taxon>Geometroidea</taxon>
        <taxon>Geometridae</taxon>
        <taxon>Larentiinae</taxon>
        <taxon>Operophtera</taxon>
    </lineage>
</organism>
<dbReference type="Proteomes" id="UP000037510">
    <property type="component" value="Unassembled WGS sequence"/>
</dbReference>
<feature type="compositionally biased region" description="Low complexity" evidence="1">
    <location>
        <begin position="177"/>
        <end position="191"/>
    </location>
</feature>
<feature type="compositionally biased region" description="Basic residues" evidence="1">
    <location>
        <begin position="874"/>
        <end position="884"/>
    </location>
</feature>
<evidence type="ECO:0000256" key="2">
    <source>
        <dbReference type="SAM" id="SignalP"/>
    </source>
</evidence>
<feature type="region of interest" description="Disordered" evidence="1">
    <location>
        <begin position="247"/>
        <end position="462"/>
    </location>
</feature>
<feature type="compositionally biased region" description="Polar residues" evidence="1">
    <location>
        <begin position="400"/>
        <end position="419"/>
    </location>
</feature>
<reference evidence="3 4" key="1">
    <citation type="journal article" date="2015" name="Genome Biol. Evol.">
        <title>The genome of winter moth (Operophtera brumata) provides a genomic perspective on sexual dimorphism and phenology.</title>
        <authorList>
            <person name="Derks M.F."/>
            <person name="Smit S."/>
            <person name="Salis L."/>
            <person name="Schijlen E."/>
            <person name="Bossers A."/>
            <person name="Mateman C."/>
            <person name="Pijl A.S."/>
            <person name="de Ridder D."/>
            <person name="Groenen M.A."/>
            <person name="Visser M.E."/>
            <person name="Megens H.J."/>
        </authorList>
    </citation>
    <scope>NUCLEOTIDE SEQUENCE [LARGE SCALE GENOMIC DNA]</scope>
    <source>
        <strain evidence="3">WM2013NL</strain>
        <tissue evidence="3">Head and thorax</tissue>
    </source>
</reference>
<accession>A0A0L7KVQ0</accession>
<feature type="compositionally biased region" description="Low complexity" evidence="1">
    <location>
        <begin position="437"/>
        <end position="451"/>
    </location>
</feature>
<feature type="compositionally biased region" description="Low complexity" evidence="1">
    <location>
        <begin position="381"/>
        <end position="394"/>
    </location>
</feature>
<dbReference type="AlphaFoldDB" id="A0A0L7KVQ0"/>
<comment type="caution">
    <text evidence="3">The sequence shown here is derived from an EMBL/GenBank/DDBJ whole genome shotgun (WGS) entry which is preliminary data.</text>
</comment>
<evidence type="ECO:0000313" key="4">
    <source>
        <dbReference type="Proteomes" id="UP000037510"/>
    </source>
</evidence>
<feature type="compositionally biased region" description="Polar residues" evidence="1">
    <location>
        <begin position="819"/>
        <end position="832"/>
    </location>
</feature>
<name>A0A0L7KVQ0_OPEBR</name>
<feature type="signal peptide" evidence="2">
    <location>
        <begin position="1"/>
        <end position="18"/>
    </location>
</feature>
<feature type="compositionally biased region" description="Polar residues" evidence="1">
    <location>
        <begin position="154"/>
        <end position="171"/>
    </location>
</feature>
<dbReference type="InterPro" id="IPR049376">
    <property type="entry name" value="Fib-H_N_sf"/>
</dbReference>
<protein>
    <submittedName>
        <fullName evidence="3">ORF1p</fullName>
    </submittedName>
</protein>
<feature type="region of interest" description="Disordered" evidence="1">
    <location>
        <begin position="501"/>
        <end position="530"/>
    </location>
</feature>
<feature type="region of interest" description="Disordered" evidence="1">
    <location>
        <begin position="804"/>
        <end position="884"/>
    </location>
</feature>
<dbReference type="EMBL" id="JTDY01005114">
    <property type="protein sequence ID" value="KOB67357.1"/>
    <property type="molecule type" value="Genomic_DNA"/>
</dbReference>
<evidence type="ECO:0000256" key="1">
    <source>
        <dbReference type="SAM" id="MobiDB-lite"/>
    </source>
</evidence>
<feature type="region of interest" description="Disordered" evidence="1">
    <location>
        <begin position="101"/>
        <end position="198"/>
    </location>
</feature>
<feature type="compositionally biased region" description="Low complexity" evidence="1">
    <location>
        <begin position="305"/>
        <end position="339"/>
    </location>
</feature>
<keyword evidence="4" id="KW-1185">Reference proteome</keyword>
<feature type="compositionally biased region" description="Low complexity" evidence="1">
    <location>
        <begin position="107"/>
        <end position="134"/>
    </location>
</feature>
<feature type="compositionally biased region" description="Low complexity" evidence="1">
    <location>
        <begin position="854"/>
        <end position="871"/>
    </location>
</feature>
<gene>
    <name evidence="3" type="ORF">OBRU01_20258</name>
</gene>
<proteinExistence type="predicted"/>
<sequence>MRVKTLVILFCALQLISADIFDKEFNSKNNYTEEKLKNIDIIKKNEEGTLEKVQHLFTEFKEQGVSHNPSNQQVVKSFVIATDEFGNVSIFEEDVIITSVPAEQQETSSGAASSTSSDARQYSSTSSLATTSASNQEKYGPGANIPKGLAQGDSCGQGNSPTASKLTSSSGHVIEGSTSLSSASTVPSAASKFDSDNESIQKVQESGATSSSDAVLDLEGHGSRQRQYGKGHDGIVPYQGYYGSGQRGFGFSRGDNGPAEKGYGYNQRKYESGQTVSDDRAASSGRTRADGTYGPTDSHKQYTEGSSSPSTFGQTSGTTQFTKKGSDSSSSLAAADSASPRIPYGATELNGQGPGYSLGRGDASGSDGLSRLNNQYRPGTPGSAGASSSNPSSSVLVIGDSTSNSAVVTSSGSGNNQNGLYRPGEPYGLSGQHRSENSSSGAASNEASNKSYRPSKLYNPYRPVEHNGVKRLASSSSESAVSSNNEESLTPVVLQKNLAGSSLASSGGSGPEGLKGPHRSGTRSSLATESGASMANTIDISSKHSNPSSVSATEFVFPRRSWSPRICCINRKHLVVRVKGCFTNSEDVIDLPASENNEVLSVQVNEIPLVLDNSLENSAAPRFCEDTSTNTEILEILGADPSVTQEYGHDINKDVATRFAHITTSGLDKEIRKDLIKNFLVPGNCTNIAAPQLNVEIKAALTEQVVKRDKAIESRQKQIAAGISALGKVISDQLSTKDKNNDLIKNLMDIGRIFCDIQHSESEARRNFALYSVKKEMKEQLSTTKIDKFLFGNNFTETIKTAKAVSKSSSDLKPDPNQRTKPATSVNTSSKYLNWRARTPARRQPMGQPPRHQPPASQNAPPARAPRASSSHTYKQRPKQTRRQ</sequence>
<dbReference type="Gene3D" id="6.20.280.10">
    <property type="match status" value="1"/>
</dbReference>